<dbReference type="Proteomes" id="UP001596067">
    <property type="component" value="Unassembled WGS sequence"/>
</dbReference>
<name>A0ABW1EPM2_9ACTN</name>
<feature type="domain" description="EF-hand" evidence="1">
    <location>
        <begin position="134"/>
        <end position="169"/>
    </location>
</feature>
<dbReference type="Pfam" id="PF13499">
    <property type="entry name" value="EF-hand_7"/>
    <property type="match status" value="1"/>
</dbReference>
<dbReference type="InterPro" id="IPR002048">
    <property type="entry name" value="EF_hand_dom"/>
</dbReference>
<proteinExistence type="predicted"/>
<sequence length="187" mass="20323">MSDDLLMAKIHHGFDHLDADGDGLLTERDHVLMGHSVARSLGHPEGSEAEAWIVRAYLTIWHDLHLAHLPADTQAITREQFVASTGSLADDPEAAQASLGALAGAFLAVADTSKSGTVDAGEFFVFQRGHFAGLSRDDADEAFRRLDRDGDGRLSAAEFTSAIIEFWTSRNPEAPGNWWTGRPPFAR</sequence>
<gene>
    <name evidence="2" type="ORF">ACFP0N_02000</name>
</gene>
<dbReference type="SMART" id="SM00054">
    <property type="entry name" value="EFh"/>
    <property type="match status" value="3"/>
</dbReference>
<dbReference type="Gene3D" id="1.10.238.10">
    <property type="entry name" value="EF-hand"/>
    <property type="match status" value="1"/>
</dbReference>
<keyword evidence="3" id="KW-1185">Reference proteome</keyword>
<dbReference type="RefSeq" id="WP_313766542.1">
    <property type="nucleotide sequence ID" value="NZ_BAAAVH010000072.1"/>
</dbReference>
<evidence type="ECO:0000313" key="2">
    <source>
        <dbReference type="EMBL" id="MFC5883754.1"/>
    </source>
</evidence>
<organism evidence="2 3">
    <name type="scientific">Kitasatospora aburaviensis</name>
    <dbReference type="NCBI Taxonomy" id="67265"/>
    <lineage>
        <taxon>Bacteria</taxon>
        <taxon>Bacillati</taxon>
        <taxon>Actinomycetota</taxon>
        <taxon>Actinomycetes</taxon>
        <taxon>Kitasatosporales</taxon>
        <taxon>Streptomycetaceae</taxon>
        <taxon>Kitasatospora</taxon>
    </lineage>
</organism>
<dbReference type="PROSITE" id="PS50222">
    <property type="entry name" value="EF_HAND_2"/>
    <property type="match status" value="1"/>
</dbReference>
<dbReference type="PROSITE" id="PS00018">
    <property type="entry name" value="EF_HAND_1"/>
    <property type="match status" value="2"/>
</dbReference>
<evidence type="ECO:0000259" key="1">
    <source>
        <dbReference type="PROSITE" id="PS50222"/>
    </source>
</evidence>
<reference evidence="3" key="1">
    <citation type="journal article" date="2019" name="Int. J. Syst. Evol. Microbiol.">
        <title>The Global Catalogue of Microorganisms (GCM) 10K type strain sequencing project: providing services to taxonomists for standard genome sequencing and annotation.</title>
        <authorList>
            <consortium name="The Broad Institute Genomics Platform"/>
            <consortium name="The Broad Institute Genome Sequencing Center for Infectious Disease"/>
            <person name="Wu L."/>
            <person name="Ma J."/>
        </authorList>
    </citation>
    <scope>NUCLEOTIDE SEQUENCE [LARGE SCALE GENOMIC DNA]</scope>
    <source>
        <strain evidence="3">CGMCC 4.1469</strain>
    </source>
</reference>
<dbReference type="InterPro" id="IPR018247">
    <property type="entry name" value="EF_Hand_1_Ca_BS"/>
</dbReference>
<dbReference type="CDD" id="cd00051">
    <property type="entry name" value="EFh"/>
    <property type="match status" value="1"/>
</dbReference>
<evidence type="ECO:0000313" key="3">
    <source>
        <dbReference type="Proteomes" id="UP001596067"/>
    </source>
</evidence>
<dbReference type="EMBL" id="JBHSOD010000001">
    <property type="protein sequence ID" value="MFC5883754.1"/>
    <property type="molecule type" value="Genomic_DNA"/>
</dbReference>
<dbReference type="SUPFAM" id="SSF47473">
    <property type="entry name" value="EF-hand"/>
    <property type="match status" value="1"/>
</dbReference>
<dbReference type="InterPro" id="IPR011992">
    <property type="entry name" value="EF-hand-dom_pair"/>
</dbReference>
<comment type="caution">
    <text evidence="2">The sequence shown here is derived from an EMBL/GenBank/DDBJ whole genome shotgun (WGS) entry which is preliminary data.</text>
</comment>
<protein>
    <submittedName>
        <fullName evidence="2">EF-hand domain-containing protein</fullName>
    </submittedName>
</protein>
<accession>A0ABW1EPM2</accession>